<dbReference type="Pfam" id="PF02954">
    <property type="entry name" value="HTH_8"/>
    <property type="match status" value="1"/>
</dbReference>
<dbReference type="InterPro" id="IPR002078">
    <property type="entry name" value="Sigma_54_int"/>
</dbReference>
<dbReference type="AlphaFoldDB" id="X0SWP4"/>
<dbReference type="GO" id="GO:0006355">
    <property type="term" value="P:regulation of DNA-templated transcription"/>
    <property type="evidence" value="ECO:0007669"/>
    <property type="project" value="InterPro"/>
</dbReference>
<dbReference type="InterPro" id="IPR027417">
    <property type="entry name" value="P-loop_NTPase"/>
</dbReference>
<keyword evidence="4" id="KW-0238">DNA-binding</keyword>
<name>X0SWP4_9ZZZZ</name>
<organism evidence="8">
    <name type="scientific">marine sediment metagenome</name>
    <dbReference type="NCBI Taxonomy" id="412755"/>
    <lineage>
        <taxon>unclassified sequences</taxon>
        <taxon>metagenomes</taxon>
        <taxon>ecological metagenomes</taxon>
    </lineage>
</organism>
<dbReference type="PROSITE" id="PS00688">
    <property type="entry name" value="SIGMA54_INTERACT_3"/>
    <property type="match status" value="1"/>
</dbReference>
<dbReference type="EMBL" id="BARS01009785">
    <property type="protein sequence ID" value="GAF79536.1"/>
    <property type="molecule type" value="Genomic_DNA"/>
</dbReference>
<evidence type="ECO:0000256" key="4">
    <source>
        <dbReference type="ARBA" id="ARBA00023125"/>
    </source>
</evidence>
<accession>X0SWP4</accession>
<keyword evidence="2" id="KW-0067">ATP-binding</keyword>
<keyword evidence="3" id="KW-0805">Transcription regulation</keyword>
<dbReference type="GO" id="GO:0043565">
    <property type="term" value="F:sequence-specific DNA binding"/>
    <property type="evidence" value="ECO:0007669"/>
    <property type="project" value="InterPro"/>
</dbReference>
<dbReference type="InterPro" id="IPR058031">
    <property type="entry name" value="AAA_lid_NorR"/>
</dbReference>
<evidence type="ECO:0000313" key="8">
    <source>
        <dbReference type="EMBL" id="GAF79536.1"/>
    </source>
</evidence>
<evidence type="ECO:0000256" key="6">
    <source>
        <dbReference type="ARBA" id="ARBA00023163"/>
    </source>
</evidence>
<dbReference type="PANTHER" id="PTHR32071">
    <property type="entry name" value="TRANSCRIPTIONAL REGULATORY PROTEIN"/>
    <property type="match status" value="1"/>
</dbReference>
<evidence type="ECO:0000256" key="5">
    <source>
        <dbReference type="ARBA" id="ARBA00023159"/>
    </source>
</evidence>
<evidence type="ECO:0000256" key="1">
    <source>
        <dbReference type="ARBA" id="ARBA00022741"/>
    </source>
</evidence>
<dbReference type="Gene3D" id="1.10.8.60">
    <property type="match status" value="1"/>
</dbReference>
<keyword evidence="1" id="KW-0547">Nucleotide-binding</keyword>
<dbReference type="Pfam" id="PF00158">
    <property type="entry name" value="Sigma54_activat"/>
    <property type="match status" value="1"/>
</dbReference>
<dbReference type="PROSITE" id="PS50045">
    <property type="entry name" value="SIGMA54_INTERACT_4"/>
    <property type="match status" value="1"/>
</dbReference>
<proteinExistence type="predicted"/>
<gene>
    <name evidence="8" type="ORF">S01H1_18315</name>
</gene>
<feature type="domain" description="Sigma-54 factor interaction" evidence="7">
    <location>
        <begin position="1"/>
        <end position="135"/>
    </location>
</feature>
<dbReference type="Pfam" id="PF25601">
    <property type="entry name" value="AAA_lid_14"/>
    <property type="match status" value="1"/>
</dbReference>
<dbReference type="SUPFAM" id="SSF52540">
    <property type="entry name" value="P-loop containing nucleoside triphosphate hydrolases"/>
    <property type="match status" value="1"/>
</dbReference>
<dbReference type="Gene3D" id="3.40.50.300">
    <property type="entry name" value="P-loop containing nucleotide triphosphate hydrolases"/>
    <property type="match status" value="1"/>
</dbReference>
<evidence type="ECO:0000259" key="7">
    <source>
        <dbReference type="PROSITE" id="PS50045"/>
    </source>
</evidence>
<keyword evidence="5" id="KW-0010">Activator</keyword>
<dbReference type="InterPro" id="IPR025944">
    <property type="entry name" value="Sigma_54_int_dom_CS"/>
</dbReference>
<dbReference type="InterPro" id="IPR009057">
    <property type="entry name" value="Homeodomain-like_sf"/>
</dbReference>
<dbReference type="FunFam" id="1.10.8.60:FF:000014">
    <property type="entry name" value="DNA-binding transcriptional regulator NtrC"/>
    <property type="match status" value="1"/>
</dbReference>
<reference evidence="8" key="1">
    <citation type="journal article" date="2014" name="Front. Microbiol.">
        <title>High frequency of phylogenetically diverse reductive dehalogenase-homologous genes in deep subseafloor sedimentary metagenomes.</title>
        <authorList>
            <person name="Kawai M."/>
            <person name="Futagami T."/>
            <person name="Toyoda A."/>
            <person name="Takaki Y."/>
            <person name="Nishi S."/>
            <person name="Hori S."/>
            <person name="Arai W."/>
            <person name="Tsubouchi T."/>
            <person name="Morono Y."/>
            <person name="Uchiyama I."/>
            <person name="Ito T."/>
            <person name="Fujiyama A."/>
            <person name="Inagaki F."/>
            <person name="Takami H."/>
        </authorList>
    </citation>
    <scope>NUCLEOTIDE SEQUENCE</scope>
    <source>
        <strain evidence="8">Expedition CK06-06</strain>
    </source>
</reference>
<feature type="non-terminal residue" evidence="8">
    <location>
        <position position="1"/>
    </location>
</feature>
<dbReference type="InterPro" id="IPR002197">
    <property type="entry name" value="HTH_Fis"/>
</dbReference>
<dbReference type="Gene3D" id="1.10.10.60">
    <property type="entry name" value="Homeodomain-like"/>
    <property type="match status" value="1"/>
</dbReference>
<dbReference type="SUPFAM" id="SSF46689">
    <property type="entry name" value="Homeodomain-like"/>
    <property type="match status" value="1"/>
</dbReference>
<evidence type="ECO:0000256" key="3">
    <source>
        <dbReference type="ARBA" id="ARBA00023015"/>
    </source>
</evidence>
<dbReference type="PANTHER" id="PTHR32071:SF57">
    <property type="entry name" value="C4-DICARBOXYLATE TRANSPORT TRANSCRIPTIONAL REGULATORY PROTEIN DCTD"/>
    <property type="match status" value="1"/>
</dbReference>
<sequence length="209" mass="24408">TLFLDEIGEISPKMQIDLLRVLEEKKITSIGSREPVDVDFRLISATSRDLGKGITDGNFREDFFYRINVITIDIPPLKKRKEDIPLLIQHFLEKYGHETTKQVDRVTRDAMELLKRYDWPGNVRELENAVERAVVLSKSRTLGIKDFAFLRSSPAPLSRPLSLQEVEKQHIQQILEEYDWNVTQASKALEINRVTLHKKIKRFNLERRP</sequence>
<protein>
    <recommendedName>
        <fullName evidence="7">Sigma-54 factor interaction domain-containing protein</fullName>
    </recommendedName>
</protein>
<evidence type="ECO:0000256" key="2">
    <source>
        <dbReference type="ARBA" id="ARBA00022840"/>
    </source>
</evidence>
<dbReference type="PRINTS" id="PR01590">
    <property type="entry name" value="HTHFIS"/>
</dbReference>
<comment type="caution">
    <text evidence="8">The sequence shown here is derived from an EMBL/GenBank/DDBJ whole genome shotgun (WGS) entry which is preliminary data.</text>
</comment>
<dbReference type="GO" id="GO:0005524">
    <property type="term" value="F:ATP binding"/>
    <property type="evidence" value="ECO:0007669"/>
    <property type="project" value="UniProtKB-KW"/>
</dbReference>
<keyword evidence="6" id="KW-0804">Transcription</keyword>